<dbReference type="EMBL" id="MDGQ01000005">
    <property type="protein sequence ID" value="OEK04398.1"/>
    <property type="molecule type" value="Genomic_DNA"/>
</dbReference>
<keyword evidence="1" id="KW-0472">Membrane</keyword>
<gene>
    <name evidence="2" type="ORF">BFP71_13030</name>
</gene>
<evidence type="ECO:0000313" key="2">
    <source>
        <dbReference type="EMBL" id="OEK04398.1"/>
    </source>
</evidence>
<protein>
    <submittedName>
        <fullName evidence="2">Uncharacterized protein</fullName>
    </submittedName>
</protein>
<dbReference type="Proteomes" id="UP000095552">
    <property type="component" value="Unassembled WGS sequence"/>
</dbReference>
<keyword evidence="1" id="KW-1133">Transmembrane helix</keyword>
<organism evidence="2 3">
    <name type="scientific">Roseivirga misakiensis</name>
    <dbReference type="NCBI Taxonomy" id="1563681"/>
    <lineage>
        <taxon>Bacteria</taxon>
        <taxon>Pseudomonadati</taxon>
        <taxon>Bacteroidota</taxon>
        <taxon>Cytophagia</taxon>
        <taxon>Cytophagales</taxon>
        <taxon>Roseivirgaceae</taxon>
        <taxon>Roseivirga</taxon>
    </lineage>
</organism>
<dbReference type="AlphaFoldDB" id="A0A1E5SZ40"/>
<dbReference type="OrthoDB" id="763750at2"/>
<evidence type="ECO:0000256" key="1">
    <source>
        <dbReference type="SAM" id="Phobius"/>
    </source>
</evidence>
<keyword evidence="1" id="KW-0812">Transmembrane</keyword>
<feature type="transmembrane region" description="Helical" evidence="1">
    <location>
        <begin position="12"/>
        <end position="32"/>
    </location>
</feature>
<accession>A0A1E5SZ40</accession>
<comment type="caution">
    <text evidence="2">The sequence shown here is derived from an EMBL/GenBank/DDBJ whole genome shotgun (WGS) entry which is preliminary data.</text>
</comment>
<proteinExistence type="predicted"/>
<reference evidence="2 3" key="1">
    <citation type="submission" date="2016-08" db="EMBL/GenBank/DDBJ databases">
        <title>Draft genome of Fabibacter sp. strain SK-8.</title>
        <authorList>
            <person name="Wong S.-K."/>
            <person name="Hamasaki K."/>
            <person name="Yoshizawa S."/>
        </authorList>
    </citation>
    <scope>NUCLEOTIDE SEQUENCE [LARGE SCALE GENOMIC DNA]</scope>
    <source>
        <strain evidence="2 3">SK-8</strain>
    </source>
</reference>
<dbReference type="STRING" id="1563681.BFP71_13030"/>
<name>A0A1E5SZ40_9BACT</name>
<dbReference type="RefSeq" id="WP_069835903.1">
    <property type="nucleotide sequence ID" value="NZ_MDGQ01000005.1"/>
</dbReference>
<keyword evidence="3" id="KW-1185">Reference proteome</keyword>
<evidence type="ECO:0000313" key="3">
    <source>
        <dbReference type="Proteomes" id="UP000095552"/>
    </source>
</evidence>
<sequence length="191" mass="21309">MSDQNKNRFSKSDIASALALVMSIAALGIGIIEAKIMADQQEIMADQQRVMVEQQKGSVWPYVALENSLDYQADSLVISWIAENKGVGPAIVNSIDLKINEQPYNTFNALLAHMDSVMGNDKYTLTKFGVSKKTESVYAPGEKKTIFQMTVYDRNLFFEQIGYFNLTLKYCSIYGDCWGQNGSSLENETGE</sequence>